<sequence>MIGNEDLKKRGIKRVHAEEGVDVGKPPPSPAGCRREASRRNSHPKPKPKPKPEPKPFLLQFPLHVIRHPPFLCNSLKSLSLSLSLFSLPERETETDSIAFFVHQLYQIKSFLSSHSILSFPQSSSFPSFFSLSTHQDSFQCSDPLLCLCPIILTLLFLGCYAIQLEDIRETLRVLSVVLLTEEYVSSIRPCMGVDTSW</sequence>
<evidence type="ECO:0000313" key="2">
    <source>
        <dbReference type="EMBL" id="CAK9314746.1"/>
    </source>
</evidence>
<dbReference type="EMBL" id="OZ021736">
    <property type="protein sequence ID" value="CAK9314746.1"/>
    <property type="molecule type" value="Genomic_DNA"/>
</dbReference>
<keyword evidence="3" id="KW-1185">Reference proteome</keyword>
<proteinExistence type="predicted"/>
<protein>
    <submittedName>
        <fullName evidence="2">Uncharacterized protein</fullName>
    </submittedName>
</protein>
<feature type="region of interest" description="Disordered" evidence="1">
    <location>
        <begin position="1"/>
        <end position="55"/>
    </location>
</feature>
<feature type="compositionally biased region" description="Basic residues" evidence="1">
    <location>
        <begin position="40"/>
        <end position="49"/>
    </location>
</feature>
<evidence type="ECO:0000313" key="3">
    <source>
        <dbReference type="Proteomes" id="UP001642487"/>
    </source>
</evidence>
<feature type="compositionally biased region" description="Basic and acidic residues" evidence="1">
    <location>
        <begin position="1"/>
        <end position="19"/>
    </location>
</feature>
<organism evidence="2 3">
    <name type="scientific">Citrullus colocynthis</name>
    <name type="common">colocynth</name>
    <dbReference type="NCBI Taxonomy" id="252529"/>
    <lineage>
        <taxon>Eukaryota</taxon>
        <taxon>Viridiplantae</taxon>
        <taxon>Streptophyta</taxon>
        <taxon>Embryophyta</taxon>
        <taxon>Tracheophyta</taxon>
        <taxon>Spermatophyta</taxon>
        <taxon>Magnoliopsida</taxon>
        <taxon>eudicotyledons</taxon>
        <taxon>Gunneridae</taxon>
        <taxon>Pentapetalae</taxon>
        <taxon>rosids</taxon>
        <taxon>fabids</taxon>
        <taxon>Cucurbitales</taxon>
        <taxon>Cucurbitaceae</taxon>
        <taxon>Benincaseae</taxon>
        <taxon>Citrullus</taxon>
    </lineage>
</organism>
<accession>A0ABP0Y2T5</accession>
<dbReference type="Proteomes" id="UP001642487">
    <property type="component" value="Chromosome 2"/>
</dbReference>
<name>A0ABP0Y2T5_9ROSI</name>
<evidence type="ECO:0000256" key="1">
    <source>
        <dbReference type="SAM" id="MobiDB-lite"/>
    </source>
</evidence>
<gene>
    <name evidence="2" type="ORF">CITCOLO1_LOCUS6511</name>
</gene>
<reference evidence="2 3" key="1">
    <citation type="submission" date="2024-03" db="EMBL/GenBank/DDBJ databases">
        <authorList>
            <person name="Gkanogiannis A."/>
            <person name="Becerra Lopez-Lavalle L."/>
        </authorList>
    </citation>
    <scope>NUCLEOTIDE SEQUENCE [LARGE SCALE GENOMIC DNA]</scope>
</reference>